<dbReference type="InterPro" id="IPR011991">
    <property type="entry name" value="ArsR-like_HTH"/>
</dbReference>
<dbReference type="InterPro" id="IPR014036">
    <property type="entry name" value="DeoR-like_C"/>
</dbReference>
<reference evidence="5 6" key="1">
    <citation type="journal article" date="2019" name="Appl. Environ. Microbiol.">
        <title>Genetic determinants of hydroxycinnamic acid metabolism in heterofermentative lactobacilli.</title>
        <authorList>
            <person name="Gaur G."/>
            <person name="Oh J.H."/>
            <person name="Filannino P."/>
            <person name="Gobbetti M."/>
            <person name="van Pijkeren J.P."/>
            <person name="Ganzle M.G."/>
        </authorList>
    </citation>
    <scope>NUCLEOTIDE SEQUENCE [LARGE SCALE GENOMIC DNA]</scope>
    <source>
        <strain evidence="5 6">C5</strain>
    </source>
</reference>
<dbReference type="PROSITE" id="PS51000">
    <property type="entry name" value="HTH_DEOR_2"/>
    <property type="match status" value="1"/>
</dbReference>
<evidence type="ECO:0000256" key="2">
    <source>
        <dbReference type="ARBA" id="ARBA00023125"/>
    </source>
</evidence>
<keyword evidence="1" id="KW-0805">Transcription regulation</keyword>
<evidence type="ECO:0000259" key="4">
    <source>
        <dbReference type="PROSITE" id="PS51000"/>
    </source>
</evidence>
<dbReference type="RefSeq" id="WP_161002714.1">
    <property type="nucleotide sequence ID" value="NZ_WEZQ01000001.1"/>
</dbReference>
<dbReference type="Proteomes" id="UP000449209">
    <property type="component" value="Unassembled WGS sequence"/>
</dbReference>
<dbReference type="Gene3D" id="3.40.50.1360">
    <property type="match status" value="1"/>
</dbReference>
<dbReference type="InterPro" id="IPR001034">
    <property type="entry name" value="DeoR_HTH"/>
</dbReference>
<dbReference type="PANTHER" id="PTHR30363">
    <property type="entry name" value="HTH-TYPE TRANSCRIPTIONAL REGULATOR SRLR-RELATED"/>
    <property type="match status" value="1"/>
</dbReference>
<sequence length="251" mass="27823">MRNSYKNITERRKEILQLLKKHNTMSITELSQNLGVSEMTVRRDCNVLSTRSEVSQKMGIIRLTSREVVGPNEREKIKSHLGLEAAKLIHDNDIVFVNSSTTAMYSVPQVLQKKTFVVTNNGGAVKHLTDDVNGTLILSGGNASKFGIMSGDIANHTFLSMRSDWGIIGCAGISLDQGISTPSIEEATVNRNIVKNSRKLMLLADHTKFGVFSNFTIANITDIDLLITDTFVPDKILYQFKKKGIEVIQVP</sequence>
<dbReference type="InterPro" id="IPR050313">
    <property type="entry name" value="Carb_Metab_HTH_regulators"/>
</dbReference>
<dbReference type="InterPro" id="IPR036390">
    <property type="entry name" value="WH_DNA-bd_sf"/>
</dbReference>
<dbReference type="Pfam" id="PF00455">
    <property type="entry name" value="DeoRC"/>
    <property type="match status" value="1"/>
</dbReference>
<gene>
    <name evidence="5" type="ORF">GB993_00990</name>
</gene>
<dbReference type="InterPro" id="IPR037171">
    <property type="entry name" value="NagB/RpiA_transferase-like"/>
</dbReference>
<dbReference type="OrthoDB" id="9797223at2"/>
<dbReference type="PANTHER" id="PTHR30363:SF44">
    <property type="entry name" value="AGA OPERON TRANSCRIPTIONAL REPRESSOR-RELATED"/>
    <property type="match status" value="1"/>
</dbReference>
<evidence type="ECO:0000313" key="5">
    <source>
        <dbReference type="EMBL" id="MYV16105.1"/>
    </source>
</evidence>
<proteinExistence type="predicted"/>
<organism evidence="5 6">
    <name type="scientific">Furfurilactobacillus milii</name>
    <dbReference type="NCBI Taxonomy" id="2888272"/>
    <lineage>
        <taxon>Bacteria</taxon>
        <taxon>Bacillati</taxon>
        <taxon>Bacillota</taxon>
        <taxon>Bacilli</taxon>
        <taxon>Lactobacillales</taxon>
        <taxon>Lactobacillaceae</taxon>
        <taxon>Furfurilactobacillus</taxon>
    </lineage>
</organism>
<dbReference type="AlphaFoldDB" id="A0A6N9HZH5"/>
<protein>
    <submittedName>
        <fullName evidence="5">DeoR family transcriptional regulator</fullName>
    </submittedName>
</protein>
<dbReference type="InterPro" id="IPR036388">
    <property type="entry name" value="WH-like_DNA-bd_sf"/>
</dbReference>
<comment type="caution">
    <text evidence="5">The sequence shown here is derived from an EMBL/GenBank/DDBJ whole genome shotgun (WGS) entry which is preliminary data.</text>
</comment>
<dbReference type="EMBL" id="WEZQ01000001">
    <property type="protein sequence ID" value="MYV16105.1"/>
    <property type="molecule type" value="Genomic_DNA"/>
</dbReference>
<keyword evidence="2" id="KW-0238">DNA-binding</keyword>
<keyword evidence="3" id="KW-0804">Transcription</keyword>
<dbReference type="SUPFAM" id="SSF46785">
    <property type="entry name" value="Winged helix' DNA-binding domain"/>
    <property type="match status" value="1"/>
</dbReference>
<evidence type="ECO:0000313" key="6">
    <source>
        <dbReference type="Proteomes" id="UP000449209"/>
    </source>
</evidence>
<feature type="domain" description="HTH deoR-type" evidence="4">
    <location>
        <begin position="8"/>
        <end position="63"/>
    </location>
</feature>
<accession>A0A6N9HZH5</accession>
<dbReference type="SMART" id="SM01134">
    <property type="entry name" value="DeoRC"/>
    <property type="match status" value="1"/>
</dbReference>
<evidence type="ECO:0000256" key="1">
    <source>
        <dbReference type="ARBA" id="ARBA00023015"/>
    </source>
</evidence>
<dbReference type="GO" id="GO:0003677">
    <property type="term" value="F:DNA binding"/>
    <property type="evidence" value="ECO:0007669"/>
    <property type="project" value="UniProtKB-KW"/>
</dbReference>
<dbReference type="SMART" id="SM00420">
    <property type="entry name" value="HTH_DEOR"/>
    <property type="match status" value="1"/>
</dbReference>
<evidence type="ECO:0000256" key="3">
    <source>
        <dbReference type="ARBA" id="ARBA00023163"/>
    </source>
</evidence>
<dbReference type="Pfam" id="PF08220">
    <property type="entry name" value="HTH_DeoR"/>
    <property type="match status" value="1"/>
</dbReference>
<name>A0A6N9HZH5_9LACO</name>
<dbReference type="GO" id="GO:0003700">
    <property type="term" value="F:DNA-binding transcription factor activity"/>
    <property type="evidence" value="ECO:0007669"/>
    <property type="project" value="InterPro"/>
</dbReference>
<dbReference type="Gene3D" id="1.10.10.10">
    <property type="entry name" value="Winged helix-like DNA-binding domain superfamily/Winged helix DNA-binding domain"/>
    <property type="match status" value="1"/>
</dbReference>
<dbReference type="SUPFAM" id="SSF100950">
    <property type="entry name" value="NagB/RpiA/CoA transferase-like"/>
    <property type="match status" value="1"/>
</dbReference>
<dbReference type="CDD" id="cd00090">
    <property type="entry name" value="HTH_ARSR"/>
    <property type="match status" value="1"/>
</dbReference>